<dbReference type="InterPro" id="IPR000531">
    <property type="entry name" value="Beta-barrel_TonB"/>
</dbReference>
<keyword evidence="2" id="KW-0813">Transport</keyword>
<dbReference type="GO" id="GO:0015344">
    <property type="term" value="F:siderophore uptake transmembrane transporter activity"/>
    <property type="evidence" value="ECO:0007669"/>
    <property type="project" value="TreeGrafter"/>
</dbReference>
<keyword evidence="3" id="KW-1134">Transmembrane beta strand</keyword>
<evidence type="ECO:0000256" key="3">
    <source>
        <dbReference type="ARBA" id="ARBA00022452"/>
    </source>
</evidence>
<keyword evidence="4" id="KW-0812">Transmembrane</keyword>
<dbReference type="Gene3D" id="2.40.170.20">
    <property type="entry name" value="TonB-dependent receptor, beta-barrel domain"/>
    <property type="match status" value="1"/>
</dbReference>
<dbReference type="Gene3D" id="2.60.40.1120">
    <property type="entry name" value="Carboxypeptidase-like, regulatory domain"/>
    <property type="match status" value="1"/>
</dbReference>
<dbReference type="RefSeq" id="WP_313987495.1">
    <property type="nucleotide sequence ID" value="NZ_JASJOS010000019.1"/>
</dbReference>
<evidence type="ECO:0000313" key="12">
    <source>
        <dbReference type="Proteomes" id="UP001241110"/>
    </source>
</evidence>
<evidence type="ECO:0000313" key="11">
    <source>
        <dbReference type="EMBL" id="MDJ1485227.1"/>
    </source>
</evidence>
<accession>A0AAE3QTK8</accession>
<dbReference type="SUPFAM" id="SSF56935">
    <property type="entry name" value="Porins"/>
    <property type="match status" value="1"/>
</dbReference>
<dbReference type="InterPro" id="IPR008969">
    <property type="entry name" value="CarboxyPept-like_regulatory"/>
</dbReference>
<keyword evidence="7" id="KW-0472">Membrane</keyword>
<feature type="domain" description="TonB-dependent receptor-like beta-barrel" evidence="10">
    <location>
        <begin position="345"/>
        <end position="750"/>
    </location>
</feature>
<evidence type="ECO:0000256" key="5">
    <source>
        <dbReference type="ARBA" id="ARBA00022729"/>
    </source>
</evidence>
<keyword evidence="9" id="KW-0998">Cell outer membrane</keyword>
<comment type="caution">
    <text evidence="11">The sequence shown here is derived from an EMBL/GenBank/DDBJ whole genome shotgun (WGS) entry which is preliminary data.</text>
</comment>
<name>A0AAE3QTK8_9BACT</name>
<evidence type="ECO:0000256" key="9">
    <source>
        <dbReference type="ARBA" id="ARBA00023237"/>
    </source>
</evidence>
<gene>
    <name evidence="11" type="ORF">QNI16_32310</name>
</gene>
<dbReference type="InterPro" id="IPR039426">
    <property type="entry name" value="TonB-dep_rcpt-like"/>
</dbReference>
<evidence type="ECO:0000256" key="1">
    <source>
        <dbReference type="ARBA" id="ARBA00004571"/>
    </source>
</evidence>
<dbReference type="PANTHER" id="PTHR30069:SF29">
    <property type="entry name" value="HEMOGLOBIN AND HEMOGLOBIN-HAPTOGLOBIN-BINDING PROTEIN 1-RELATED"/>
    <property type="match status" value="1"/>
</dbReference>
<dbReference type="PANTHER" id="PTHR30069">
    <property type="entry name" value="TONB-DEPENDENT OUTER MEMBRANE RECEPTOR"/>
    <property type="match status" value="1"/>
</dbReference>
<organism evidence="11 12">
    <name type="scientific">Xanthocytophaga flava</name>
    <dbReference type="NCBI Taxonomy" id="3048013"/>
    <lineage>
        <taxon>Bacteria</taxon>
        <taxon>Pseudomonadati</taxon>
        <taxon>Bacteroidota</taxon>
        <taxon>Cytophagia</taxon>
        <taxon>Cytophagales</taxon>
        <taxon>Rhodocytophagaceae</taxon>
        <taxon>Xanthocytophaga</taxon>
    </lineage>
</organism>
<dbReference type="AlphaFoldDB" id="A0AAE3QTK8"/>
<evidence type="ECO:0000259" key="10">
    <source>
        <dbReference type="Pfam" id="PF00593"/>
    </source>
</evidence>
<evidence type="ECO:0000256" key="2">
    <source>
        <dbReference type="ARBA" id="ARBA00022448"/>
    </source>
</evidence>
<comment type="subcellular location">
    <subcellularLocation>
        <location evidence="1">Cell outer membrane</location>
        <topology evidence="1">Multi-pass membrane protein</topology>
    </subcellularLocation>
</comment>
<dbReference type="Pfam" id="PF13715">
    <property type="entry name" value="CarbopepD_reg_2"/>
    <property type="match status" value="1"/>
</dbReference>
<evidence type="ECO:0000256" key="4">
    <source>
        <dbReference type="ARBA" id="ARBA00022692"/>
    </source>
</evidence>
<dbReference type="GO" id="GO:0009279">
    <property type="term" value="C:cell outer membrane"/>
    <property type="evidence" value="ECO:0007669"/>
    <property type="project" value="UniProtKB-SubCell"/>
</dbReference>
<dbReference type="Gene3D" id="2.170.130.10">
    <property type="entry name" value="TonB-dependent receptor, plug domain"/>
    <property type="match status" value="1"/>
</dbReference>
<keyword evidence="8 11" id="KW-0675">Receptor</keyword>
<sequence length="793" mass="89271">MNIFVRHDRMNGHTDIGSKPVSAFRLSIRSFGLFSEKAFLLLAVYLVIHSVAAQSQTVRGTIQDGSMQQASPLVGASIFWQGTTIGTTTDANGKFVINQPANAHALIISFVGYTNDTIHVHSPEQEILVTLQPGQTLKEVVIEDSRASSFIDPLNPIRTEKITTKELQKAACCNLSESFETNASVDVSFSDAISGTKQIQMLGLDGVYVQMQTENIPSIRGLNAIYGLNHTPGTWVSSIDVGKGAGSVVNGYESITGQINVELQKPEASERLFVNGYLNQMGRGELNIQSAQKVGKKWSTGLLLHGSALGESFMDQMDRNKDGFLDLPMFKQFNALNRWKYDGERVKGQFGIKTLYDNRRGGQLSYYDPSHEEIPMIYDPDMGHSMPDPNYQHKTPYGTGTTTRRNEVFGKLGIIFPEAPYRGLGIIVSGVDHETNAFFGNNTYKGQEQTLYANLIYQTIIGNTNHAIRMGMSYMMDKYNERYRDSSFARTESVPGIFGEYTYTIPNKFTAVAGLRTDFHNLFGTIVTPRLHLKYDVGRHTSLRASAGRGFRVANPIAENTAVLVSSRQLVVTQRLNPEKAWNYGINLSHDFRLFGRYGSLLIDLYRTEFSNQVVTDLDANPQQIRFYNLEGRSFANTAQVELNYQPVKRLDVKLAYKLYDVRTTINEQLRRRPLVSRDRALFNVAYATKKDKWKFDFTTQWIGSKRIPDTQVSPSEYQQEKNSPSYLIFNAQVTRSFKNLDWYIGGENLGNFRQSNPIIAANDPFGQYFDASLVWGPIVGQMIYTGFRFRIK</sequence>
<dbReference type="InterPro" id="IPR037066">
    <property type="entry name" value="Plug_dom_sf"/>
</dbReference>
<reference evidence="11" key="1">
    <citation type="submission" date="2023-05" db="EMBL/GenBank/DDBJ databases">
        <authorList>
            <person name="Zhang X."/>
        </authorList>
    </citation>
    <scope>NUCLEOTIDE SEQUENCE</scope>
    <source>
        <strain evidence="11">YF14B1</strain>
    </source>
</reference>
<evidence type="ECO:0000256" key="6">
    <source>
        <dbReference type="ARBA" id="ARBA00023077"/>
    </source>
</evidence>
<evidence type="ECO:0000256" key="7">
    <source>
        <dbReference type="ARBA" id="ARBA00023136"/>
    </source>
</evidence>
<dbReference type="Pfam" id="PF00593">
    <property type="entry name" value="TonB_dep_Rec_b-barrel"/>
    <property type="match status" value="1"/>
</dbReference>
<dbReference type="SUPFAM" id="SSF49464">
    <property type="entry name" value="Carboxypeptidase regulatory domain-like"/>
    <property type="match status" value="1"/>
</dbReference>
<protein>
    <submittedName>
        <fullName evidence="11">TonB-dependent receptor</fullName>
    </submittedName>
</protein>
<dbReference type="InterPro" id="IPR036942">
    <property type="entry name" value="Beta-barrel_TonB_sf"/>
</dbReference>
<keyword evidence="5" id="KW-0732">Signal</keyword>
<dbReference type="Proteomes" id="UP001241110">
    <property type="component" value="Unassembled WGS sequence"/>
</dbReference>
<keyword evidence="6" id="KW-0798">TonB box</keyword>
<proteinExistence type="predicted"/>
<evidence type="ECO:0000256" key="8">
    <source>
        <dbReference type="ARBA" id="ARBA00023170"/>
    </source>
</evidence>
<dbReference type="EMBL" id="JASJOS010000019">
    <property type="protein sequence ID" value="MDJ1485227.1"/>
    <property type="molecule type" value="Genomic_DNA"/>
</dbReference>
<dbReference type="GO" id="GO:0044718">
    <property type="term" value="P:siderophore transmembrane transport"/>
    <property type="evidence" value="ECO:0007669"/>
    <property type="project" value="TreeGrafter"/>
</dbReference>